<dbReference type="RefSeq" id="WP_034380224.1">
    <property type="nucleotide sequence ID" value="NZ_AWTN01000095.1"/>
</dbReference>
<dbReference type="Proteomes" id="UP000029567">
    <property type="component" value="Unassembled WGS sequence"/>
</dbReference>
<accession>A0A0E3BJD6</accession>
<dbReference type="EMBL" id="AWTN01000095">
    <property type="protein sequence ID" value="KGG90824.1"/>
    <property type="molecule type" value="Genomic_DNA"/>
</dbReference>
<evidence type="ECO:0000313" key="1">
    <source>
        <dbReference type="EMBL" id="KGG90824.1"/>
    </source>
</evidence>
<name>A0A0E3BJD6_9BURK</name>
<evidence type="ECO:0000313" key="2">
    <source>
        <dbReference type="Proteomes" id="UP000029567"/>
    </source>
</evidence>
<comment type="caution">
    <text evidence="1">The sequence shown here is derived from an EMBL/GenBank/DDBJ whole genome shotgun (WGS) entry which is preliminary data.</text>
</comment>
<dbReference type="AlphaFoldDB" id="A0A0E3BJD6"/>
<protein>
    <submittedName>
        <fullName evidence="1">Uncharacterized protein</fullName>
    </submittedName>
</protein>
<reference evidence="1 2" key="1">
    <citation type="submission" date="2013-09" db="EMBL/GenBank/DDBJ databases">
        <title>High correlation between genotypes and phenotypes of environmental bacteria Comamonas testosteroni strains.</title>
        <authorList>
            <person name="Liu L."/>
            <person name="Zhu W."/>
            <person name="Xia X."/>
            <person name="Xu B."/>
            <person name="Luo M."/>
            <person name="Wang G."/>
        </authorList>
    </citation>
    <scope>NUCLEOTIDE SEQUENCE [LARGE SCALE GENOMIC DNA]</scope>
    <source>
        <strain evidence="1 2">JL14</strain>
    </source>
</reference>
<organism evidence="1 2">
    <name type="scientific">Comamonas thiooxydans</name>
    <dbReference type="NCBI Taxonomy" id="363952"/>
    <lineage>
        <taxon>Bacteria</taxon>
        <taxon>Pseudomonadati</taxon>
        <taxon>Pseudomonadota</taxon>
        <taxon>Betaproteobacteria</taxon>
        <taxon>Burkholderiales</taxon>
        <taxon>Comamonadaceae</taxon>
        <taxon>Comamonas</taxon>
    </lineage>
</organism>
<proteinExistence type="predicted"/>
<gene>
    <name evidence="1" type="ORF">P245_15195</name>
</gene>
<sequence>MTFDAFLTMAFTSLASSGLAVFLLKKWVEHSFSARLAKLETENRMRAHEHQVRFTRFDEKLANAIEGAYELVVKYSELIGDVVRKANDGNIEQVDEHGLNQAADQFNQFMQRQSIYLPLALADKMRETRFALRDLVHVELVKARDLAERRASGEVPTTILAGLSREAVAKDECSAILLELQEMTRVHLSRFVPEH</sequence>